<sequence length="377" mass="43438">MSNCNNCESSLKLVDSLQQELKLKNQQLERLTLDLQALNQKYVAEIERVGNIQHEKDLVEHELEDLSRKLFEEANEMVAVEKRARYQLENELKLTQEHLIAEKTQLHELRLRLLSTDRHHSVIHNKKRKSKAKSMPALAAKKQPGGSFDDVQLDLFREFVETSSTKQLTMKKINQTDFMKHCLSEDIEPCLRFGSQSKLSTKKMIESFSRQTCFIEIASDAAAVVQQQSTNIWNKKNKGCCSACGRSTVSTANNYQFRLDENDHWLLIDKYCRDRIVAVCDFFVFIRNIQLGLYSDRSIQDLYSENIRLRLQIFYSRMGANNNSNNNKNESVVNEDDDDEEYISDSSSLAGPNTPESSHLSPLANQYNLDNNNSLIK</sequence>
<dbReference type="GO" id="GO:0070319">
    <property type="term" value="C:Golgi to plasma membrane transport vesicle"/>
    <property type="evidence" value="ECO:0007669"/>
    <property type="project" value="TreeGrafter"/>
</dbReference>
<feature type="compositionally biased region" description="Polar residues" evidence="3">
    <location>
        <begin position="349"/>
        <end position="377"/>
    </location>
</feature>
<dbReference type="Pfam" id="PF25555">
    <property type="entry name" value="RAB3A-like_C"/>
    <property type="match status" value="1"/>
</dbReference>
<protein>
    <recommendedName>
        <fullName evidence="4">GDP/GTP exchange factor Sec2 N-terminal domain-containing protein</fullName>
    </recommendedName>
</protein>
<feature type="region of interest" description="Disordered" evidence="3">
    <location>
        <begin position="324"/>
        <end position="377"/>
    </location>
</feature>
<feature type="region of interest" description="Disordered" evidence="3">
    <location>
        <begin position="122"/>
        <end position="143"/>
    </location>
</feature>
<comment type="caution">
    <text evidence="5">The sequence shown here is derived from an EMBL/GenBank/DDBJ whole genome shotgun (WGS) entry which is preliminary data.</text>
</comment>
<dbReference type="Proteomes" id="UP000717996">
    <property type="component" value="Unassembled WGS sequence"/>
</dbReference>
<evidence type="ECO:0000313" key="5">
    <source>
        <dbReference type="EMBL" id="KAG1537615.1"/>
    </source>
</evidence>
<evidence type="ECO:0000256" key="2">
    <source>
        <dbReference type="SAM" id="Coils"/>
    </source>
</evidence>
<dbReference type="InterPro" id="IPR009449">
    <property type="entry name" value="Sec2_N"/>
</dbReference>
<proteinExistence type="predicted"/>
<evidence type="ECO:0000259" key="4">
    <source>
        <dbReference type="Pfam" id="PF06428"/>
    </source>
</evidence>
<gene>
    <name evidence="5" type="ORF">G6F51_010263</name>
</gene>
<accession>A0A9P6Y212</accession>
<dbReference type="PANTHER" id="PTHR14430:SF0">
    <property type="entry name" value="SEC2P DOMAIN-CONTAINING PROTEIN"/>
    <property type="match status" value="1"/>
</dbReference>
<reference evidence="5" key="1">
    <citation type="journal article" date="2020" name="Microb. Genom.">
        <title>Genetic diversity of clinical and environmental Mucorales isolates obtained from an investigation of mucormycosis cases among solid organ transplant recipients.</title>
        <authorList>
            <person name="Nguyen M.H."/>
            <person name="Kaul D."/>
            <person name="Muto C."/>
            <person name="Cheng S.J."/>
            <person name="Richter R.A."/>
            <person name="Bruno V.M."/>
            <person name="Liu G."/>
            <person name="Beyhan S."/>
            <person name="Sundermann A.J."/>
            <person name="Mounaud S."/>
            <person name="Pasculle A.W."/>
            <person name="Nierman W.C."/>
            <person name="Driscoll E."/>
            <person name="Cumbie R."/>
            <person name="Clancy C.J."/>
            <person name="Dupont C.L."/>
        </authorList>
    </citation>
    <scope>NUCLEOTIDE SEQUENCE</scope>
    <source>
        <strain evidence="5">GL16</strain>
    </source>
</reference>
<evidence type="ECO:0000256" key="3">
    <source>
        <dbReference type="SAM" id="MobiDB-lite"/>
    </source>
</evidence>
<evidence type="ECO:0000256" key="1">
    <source>
        <dbReference type="ARBA" id="ARBA00023054"/>
    </source>
</evidence>
<feature type="coiled-coil region" evidence="2">
    <location>
        <begin position="14"/>
        <end position="83"/>
    </location>
</feature>
<feature type="compositionally biased region" description="Basic residues" evidence="3">
    <location>
        <begin position="122"/>
        <end position="132"/>
    </location>
</feature>
<dbReference type="PANTHER" id="PTHR14430">
    <property type="entry name" value="RABIN3-RELATED"/>
    <property type="match status" value="1"/>
</dbReference>
<name>A0A9P6Y212_RHIOR</name>
<dbReference type="GO" id="GO:0051286">
    <property type="term" value="C:cell tip"/>
    <property type="evidence" value="ECO:0007669"/>
    <property type="project" value="TreeGrafter"/>
</dbReference>
<dbReference type="SUPFAM" id="SSF144284">
    <property type="entry name" value="Sec2 N-terminal region"/>
    <property type="match status" value="1"/>
</dbReference>
<feature type="compositionally biased region" description="Acidic residues" evidence="3">
    <location>
        <begin position="333"/>
        <end position="343"/>
    </location>
</feature>
<evidence type="ECO:0000313" key="6">
    <source>
        <dbReference type="Proteomes" id="UP000717996"/>
    </source>
</evidence>
<dbReference type="EMBL" id="JAANIT010002078">
    <property type="protein sequence ID" value="KAG1537615.1"/>
    <property type="molecule type" value="Genomic_DNA"/>
</dbReference>
<dbReference type="Pfam" id="PF06428">
    <property type="entry name" value="Sec2p"/>
    <property type="match status" value="1"/>
</dbReference>
<dbReference type="Gene3D" id="6.10.140.910">
    <property type="match status" value="1"/>
</dbReference>
<feature type="domain" description="GDP/GTP exchange factor Sec2 N-terminal" evidence="4">
    <location>
        <begin position="15"/>
        <end position="111"/>
    </location>
</feature>
<dbReference type="CDD" id="cd21044">
    <property type="entry name" value="Rab11BD_RAB3IP_like"/>
    <property type="match status" value="1"/>
</dbReference>
<keyword evidence="1 2" id="KW-0175">Coiled coil</keyword>
<dbReference type="InterPro" id="IPR040351">
    <property type="entry name" value="RAB3IL/RAB3IP/Sec2"/>
</dbReference>
<dbReference type="GO" id="GO:0006887">
    <property type="term" value="P:exocytosis"/>
    <property type="evidence" value="ECO:0007669"/>
    <property type="project" value="TreeGrafter"/>
</dbReference>
<organism evidence="5 6">
    <name type="scientific">Rhizopus oryzae</name>
    <name type="common">Mucormycosis agent</name>
    <name type="synonym">Rhizopus arrhizus var. delemar</name>
    <dbReference type="NCBI Taxonomy" id="64495"/>
    <lineage>
        <taxon>Eukaryota</taxon>
        <taxon>Fungi</taxon>
        <taxon>Fungi incertae sedis</taxon>
        <taxon>Mucoromycota</taxon>
        <taxon>Mucoromycotina</taxon>
        <taxon>Mucoromycetes</taxon>
        <taxon>Mucorales</taxon>
        <taxon>Mucorineae</taxon>
        <taxon>Rhizopodaceae</taxon>
        <taxon>Rhizopus</taxon>
    </lineage>
</organism>
<dbReference type="OrthoDB" id="5560525at2759"/>
<dbReference type="GO" id="GO:0005085">
    <property type="term" value="F:guanyl-nucleotide exchange factor activity"/>
    <property type="evidence" value="ECO:0007669"/>
    <property type="project" value="InterPro"/>
</dbReference>
<dbReference type="AlphaFoldDB" id="A0A9P6Y212"/>